<proteinExistence type="predicted"/>
<dbReference type="EMBL" id="MK072518">
    <property type="protein sequence ID" value="AYV86887.1"/>
    <property type="molecule type" value="Genomic_DNA"/>
</dbReference>
<evidence type="ECO:0008006" key="2">
    <source>
        <dbReference type="Google" id="ProtNLM"/>
    </source>
</evidence>
<name>A0A3G5AI50_9VIRU</name>
<protein>
    <recommendedName>
        <fullName evidence="2">F-box domain-containing protein</fullName>
    </recommendedName>
</protein>
<gene>
    <name evidence="1" type="ORF">Sylvanvirus12_19</name>
</gene>
<reference evidence="1" key="1">
    <citation type="submission" date="2018-10" db="EMBL/GenBank/DDBJ databases">
        <title>Hidden diversity of soil giant viruses.</title>
        <authorList>
            <person name="Schulz F."/>
            <person name="Alteio L."/>
            <person name="Goudeau D."/>
            <person name="Ryan E.M."/>
            <person name="Malmstrom R.R."/>
            <person name="Blanchard J."/>
            <person name="Woyke T."/>
        </authorList>
    </citation>
    <scope>NUCLEOTIDE SEQUENCE</scope>
    <source>
        <strain evidence="1">SYV1</strain>
    </source>
</reference>
<accession>A0A3G5AI50</accession>
<organism evidence="1">
    <name type="scientific">Sylvanvirus sp</name>
    <dbReference type="NCBI Taxonomy" id="2487774"/>
    <lineage>
        <taxon>Viruses</taxon>
    </lineage>
</organism>
<sequence length="527" mass="61618">MRKYSKIGNSSKDSSRYITSKYPTLSFTFSQALYIRIFSFFRVKDVVHFMLVSKIFKHIACRLLQLEECPKLLFELNSCKTGKSLILRYFRNHMRHIVIGTPFIFLEHFPIHFHLQNIGVLELSNVFQFQDWCKLSKGFIYPLLTKVTVQKSSYIRSSLSFDYIYWNLSHVPRLTHFTFEIQPEMHHFAPHVFYCLQSIQPLQSLTLICDTNTNTMEILHSCLEFVSKNHYLSTISLPWGIIQSTMSLLANPNLFPALTSLNCNLWYESSPQDYISPLLLLLTQKIHATCELSAIVRLDSSPLVNWSCTPRNDKSMIVLDTGTCSSSEFAWINTLSVHPSFEHISLASQSKLFSQFIHIHTFEILFYDYPTSDKVVSLLTACEELPVKLRSLTLPDINLSNHYDLVGFFSRFTNLTYLKLVFSCGQSRWYTQRFFRVLTRLATVEIQDREHQNCEKDTCVTQYDEFVEDLPLSIVKLHLQFMNSLKCVSSTWHIPLLNFPHLLCIRLPEYEYNYMSKNFYHLIKTCL</sequence>
<evidence type="ECO:0000313" key="1">
    <source>
        <dbReference type="EMBL" id="AYV86887.1"/>
    </source>
</evidence>